<dbReference type="AlphaFoldDB" id="A0A091B1E7"/>
<dbReference type="PATRIC" id="fig|1384054.3.peg.2161"/>
<evidence type="ECO:0000313" key="2">
    <source>
        <dbReference type="Proteomes" id="UP000029392"/>
    </source>
</evidence>
<gene>
    <name evidence="1" type="ORF">N790_09995</name>
</gene>
<proteinExistence type="predicted"/>
<comment type="caution">
    <text evidence="1">The sequence shown here is derived from an EMBL/GenBank/DDBJ whole genome shotgun (WGS) entry which is preliminary data.</text>
</comment>
<protein>
    <submittedName>
        <fullName evidence="1">Uncharacterized protein</fullName>
    </submittedName>
</protein>
<keyword evidence="2" id="KW-1185">Reference proteome</keyword>
<sequence length="58" mass="6728">MEQFSKLFESVSLMWDVEEVFIPPTHGLVESNIYGNLGNFFEFEVAAKNKRALHGYPY</sequence>
<evidence type="ECO:0000313" key="1">
    <source>
        <dbReference type="EMBL" id="KFN45382.1"/>
    </source>
</evidence>
<name>A0A091B1E7_9GAMM</name>
<reference evidence="1 2" key="1">
    <citation type="submission" date="2013-09" db="EMBL/GenBank/DDBJ databases">
        <title>Genome sequencing of Arenimonas malthae.</title>
        <authorList>
            <person name="Chen F."/>
            <person name="Wang G."/>
        </authorList>
    </citation>
    <scope>NUCLEOTIDE SEQUENCE [LARGE SCALE GENOMIC DNA]</scope>
    <source>
        <strain evidence="1 2">CC-JY-1</strain>
    </source>
</reference>
<dbReference type="EMBL" id="AVCH01000183">
    <property type="protein sequence ID" value="KFN45382.1"/>
    <property type="molecule type" value="Genomic_DNA"/>
</dbReference>
<organism evidence="1 2">
    <name type="scientific">Arenimonas malthae CC-JY-1</name>
    <dbReference type="NCBI Taxonomy" id="1384054"/>
    <lineage>
        <taxon>Bacteria</taxon>
        <taxon>Pseudomonadati</taxon>
        <taxon>Pseudomonadota</taxon>
        <taxon>Gammaproteobacteria</taxon>
        <taxon>Lysobacterales</taxon>
        <taxon>Lysobacteraceae</taxon>
        <taxon>Arenimonas</taxon>
    </lineage>
</organism>
<dbReference type="Proteomes" id="UP000029392">
    <property type="component" value="Unassembled WGS sequence"/>
</dbReference>
<accession>A0A091B1E7</accession>